<name>A0AAD4EZA9_9PEZI</name>
<feature type="compositionally biased region" description="Basic and acidic residues" evidence="1">
    <location>
        <begin position="204"/>
        <end position="217"/>
    </location>
</feature>
<dbReference type="InterPro" id="IPR018744">
    <property type="entry name" value="DUF2293"/>
</dbReference>
<dbReference type="PANTHER" id="PTHR38113:SF2">
    <property type="entry name" value="DUF2293 DOMAIN-CONTAINING PROTEIN"/>
    <property type="match status" value="1"/>
</dbReference>
<feature type="region of interest" description="Disordered" evidence="1">
    <location>
        <begin position="183"/>
        <end position="217"/>
    </location>
</feature>
<sequence length="326" mass="36379">MSPPGREEREVRFHDSMPKGYVFVPKGNVYITKNCRKKTHEADKTLYVVVDKRNKPIGLRCPANIYSTVMSQNKATAAQRAEAVQKRDAAIEENFEDAIVKLFPKIPKAEIPQIIKHSLKKHSRRVGRTSRVALEDRVKLAVRAHIRHVHTDYDQLLKQGASRSVAREKVWDKLNEVAKKWGGRALKPAAGPSLKEKRAKKSTTAKESKRETKVNDAVKKASIHTARVATRRVSKGASELSPCPLRTASPELVASAKPAGRVQQTARERKLPTDEDIIVISDDDELENIDDFLDDVDMHGAVFSSASDESAGDSDGSEWSNWSDLE</sequence>
<evidence type="ECO:0000313" key="4">
    <source>
        <dbReference type="Proteomes" id="UP001197093"/>
    </source>
</evidence>
<evidence type="ECO:0000259" key="2">
    <source>
        <dbReference type="Pfam" id="PF10056"/>
    </source>
</evidence>
<evidence type="ECO:0000313" key="3">
    <source>
        <dbReference type="EMBL" id="KAG7290196.1"/>
    </source>
</evidence>
<gene>
    <name evidence="3" type="ORF">NEMBOFW57_000194</name>
</gene>
<dbReference type="PANTHER" id="PTHR38113">
    <property type="match status" value="1"/>
</dbReference>
<dbReference type="EMBL" id="JAHCVI010000001">
    <property type="protein sequence ID" value="KAG7290196.1"/>
    <property type="molecule type" value="Genomic_DNA"/>
</dbReference>
<evidence type="ECO:0000256" key="1">
    <source>
        <dbReference type="SAM" id="MobiDB-lite"/>
    </source>
</evidence>
<dbReference type="AlphaFoldDB" id="A0AAD4EZA9"/>
<keyword evidence="4" id="KW-1185">Reference proteome</keyword>
<dbReference type="Pfam" id="PF10056">
    <property type="entry name" value="DUF2293"/>
    <property type="match status" value="1"/>
</dbReference>
<organism evidence="3 4">
    <name type="scientific">Staphylotrichum longicolle</name>
    <dbReference type="NCBI Taxonomy" id="669026"/>
    <lineage>
        <taxon>Eukaryota</taxon>
        <taxon>Fungi</taxon>
        <taxon>Dikarya</taxon>
        <taxon>Ascomycota</taxon>
        <taxon>Pezizomycotina</taxon>
        <taxon>Sordariomycetes</taxon>
        <taxon>Sordariomycetidae</taxon>
        <taxon>Sordariales</taxon>
        <taxon>Chaetomiaceae</taxon>
        <taxon>Staphylotrichum</taxon>
    </lineage>
</organism>
<proteinExistence type="predicted"/>
<accession>A0AAD4EZA9</accession>
<reference evidence="3" key="1">
    <citation type="submission" date="2023-02" db="EMBL/GenBank/DDBJ databases">
        <authorList>
            <person name="Palmer J.M."/>
        </authorList>
    </citation>
    <scope>NUCLEOTIDE SEQUENCE</scope>
    <source>
        <strain evidence="3">FW57</strain>
    </source>
</reference>
<comment type="caution">
    <text evidence="3">The sequence shown here is derived from an EMBL/GenBank/DDBJ whole genome shotgun (WGS) entry which is preliminary data.</text>
</comment>
<dbReference type="Proteomes" id="UP001197093">
    <property type="component" value="Unassembled WGS sequence"/>
</dbReference>
<protein>
    <recommendedName>
        <fullName evidence="2">DUF2293 domain-containing protein</fullName>
    </recommendedName>
</protein>
<feature type="region of interest" description="Disordered" evidence="1">
    <location>
        <begin position="304"/>
        <end position="326"/>
    </location>
</feature>
<feature type="domain" description="DUF2293" evidence="2">
    <location>
        <begin position="98"/>
        <end position="182"/>
    </location>
</feature>